<feature type="region of interest" description="Disordered" evidence="1">
    <location>
        <begin position="1"/>
        <end position="24"/>
    </location>
</feature>
<evidence type="ECO:0000313" key="3">
    <source>
        <dbReference type="Proteomes" id="UP000548978"/>
    </source>
</evidence>
<proteinExistence type="predicted"/>
<dbReference type="AlphaFoldDB" id="A0A7W9A5Z5"/>
<feature type="compositionally biased region" description="Basic and acidic residues" evidence="1">
    <location>
        <begin position="1"/>
        <end position="14"/>
    </location>
</feature>
<comment type="caution">
    <text evidence="2">The sequence shown here is derived from an EMBL/GenBank/DDBJ whole genome shotgun (WGS) entry which is preliminary data.</text>
</comment>
<accession>A0A7W9A5Z5</accession>
<dbReference type="Proteomes" id="UP000548978">
    <property type="component" value="Unassembled WGS sequence"/>
</dbReference>
<reference evidence="2 3" key="1">
    <citation type="submission" date="2020-08" db="EMBL/GenBank/DDBJ databases">
        <title>Genomic Encyclopedia of Type Strains, Phase IV (KMG-IV): sequencing the most valuable type-strain genomes for metagenomic binning, comparative biology and taxonomic classification.</title>
        <authorList>
            <person name="Goeker M."/>
        </authorList>
    </citation>
    <scope>NUCLEOTIDE SEQUENCE [LARGE SCALE GENOMIC DNA]</scope>
    <source>
        <strain evidence="2 3">DSM 24448</strain>
    </source>
</reference>
<evidence type="ECO:0000256" key="1">
    <source>
        <dbReference type="SAM" id="MobiDB-lite"/>
    </source>
</evidence>
<organism evidence="2 3">
    <name type="scientific">Brevundimonas halotolerans</name>
    <dbReference type="NCBI Taxonomy" id="69670"/>
    <lineage>
        <taxon>Bacteria</taxon>
        <taxon>Pseudomonadati</taxon>
        <taxon>Pseudomonadota</taxon>
        <taxon>Alphaproteobacteria</taxon>
        <taxon>Caulobacterales</taxon>
        <taxon>Caulobacteraceae</taxon>
        <taxon>Brevundimonas</taxon>
    </lineage>
</organism>
<gene>
    <name evidence="2" type="ORF">FHS65_002405</name>
</gene>
<dbReference type="EMBL" id="JACIJB010000013">
    <property type="protein sequence ID" value="MBB5661640.1"/>
    <property type="molecule type" value="Genomic_DNA"/>
</dbReference>
<dbReference type="RefSeq" id="WP_123286139.1">
    <property type="nucleotide sequence ID" value="NZ_JACIJB010000013.1"/>
</dbReference>
<name>A0A7W9A5Z5_9CAUL</name>
<keyword evidence="3" id="KW-1185">Reference proteome</keyword>
<sequence>MRESDTPTHAEPLRFDAPPPPQAAEVMAFPDLTPRVVAPLPDEPVDLKTRIEHLAGGQALDRAATLKLLLDLIEDGQSADPQIVGITAAELYARLHTAVNQA</sequence>
<evidence type="ECO:0000313" key="2">
    <source>
        <dbReference type="EMBL" id="MBB5661640.1"/>
    </source>
</evidence>
<protein>
    <submittedName>
        <fullName evidence="2">Uncharacterized protein</fullName>
    </submittedName>
</protein>